<dbReference type="EMBL" id="MNCJ02000317">
    <property type="protein sequence ID" value="KAF5819704.1"/>
    <property type="molecule type" value="Genomic_DNA"/>
</dbReference>
<reference evidence="2" key="2">
    <citation type="submission" date="2020-06" db="EMBL/GenBank/DDBJ databases">
        <title>Helianthus annuus Genome sequencing and assembly Release 2.</title>
        <authorList>
            <person name="Gouzy J."/>
            <person name="Langlade N."/>
            <person name="Munos S."/>
        </authorList>
    </citation>
    <scope>NUCLEOTIDE SEQUENCE</scope>
    <source>
        <tissue evidence="2">Leaves</tissue>
    </source>
</reference>
<proteinExistence type="predicted"/>
<sequence>MGQNDLTRNTSYPKVFFFFHRKCVKYGYQILHCFVIIQIISLFFFFFFFCI</sequence>
<comment type="caution">
    <text evidence="2">The sequence shown here is derived from an EMBL/GenBank/DDBJ whole genome shotgun (WGS) entry which is preliminary data.</text>
</comment>
<feature type="transmembrane region" description="Helical" evidence="1">
    <location>
        <begin position="26"/>
        <end position="49"/>
    </location>
</feature>
<keyword evidence="3" id="KW-1185">Reference proteome</keyword>
<reference evidence="2" key="1">
    <citation type="journal article" date="2017" name="Nature">
        <title>The sunflower genome provides insights into oil metabolism, flowering and Asterid evolution.</title>
        <authorList>
            <person name="Badouin H."/>
            <person name="Gouzy J."/>
            <person name="Grassa C.J."/>
            <person name="Murat F."/>
            <person name="Staton S.E."/>
            <person name="Cottret L."/>
            <person name="Lelandais-Briere C."/>
            <person name="Owens G.L."/>
            <person name="Carrere S."/>
            <person name="Mayjonade B."/>
            <person name="Legrand L."/>
            <person name="Gill N."/>
            <person name="Kane N.C."/>
            <person name="Bowers J.E."/>
            <person name="Hubner S."/>
            <person name="Bellec A."/>
            <person name="Berard A."/>
            <person name="Berges H."/>
            <person name="Blanchet N."/>
            <person name="Boniface M.C."/>
            <person name="Brunel D."/>
            <person name="Catrice O."/>
            <person name="Chaidir N."/>
            <person name="Claudel C."/>
            <person name="Donnadieu C."/>
            <person name="Faraut T."/>
            <person name="Fievet G."/>
            <person name="Helmstetter N."/>
            <person name="King M."/>
            <person name="Knapp S.J."/>
            <person name="Lai Z."/>
            <person name="Le Paslier M.C."/>
            <person name="Lippi Y."/>
            <person name="Lorenzon L."/>
            <person name="Mandel J.R."/>
            <person name="Marage G."/>
            <person name="Marchand G."/>
            <person name="Marquand E."/>
            <person name="Bret-Mestries E."/>
            <person name="Morien E."/>
            <person name="Nambeesan S."/>
            <person name="Nguyen T."/>
            <person name="Pegot-Espagnet P."/>
            <person name="Pouilly N."/>
            <person name="Raftis F."/>
            <person name="Sallet E."/>
            <person name="Schiex T."/>
            <person name="Thomas J."/>
            <person name="Vandecasteele C."/>
            <person name="Vares D."/>
            <person name="Vear F."/>
            <person name="Vautrin S."/>
            <person name="Crespi M."/>
            <person name="Mangin B."/>
            <person name="Burke J.M."/>
            <person name="Salse J."/>
            <person name="Munos S."/>
            <person name="Vincourt P."/>
            <person name="Rieseberg L.H."/>
            <person name="Langlade N.B."/>
        </authorList>
    </citation>
    <scope>NUCLEOTIDE SEQUENCE</scope>
    <source>
        <tissue evidence="2">Leaves</tissue>
    </source>
</reference>
<evidence type="ECO:0000313" key="3">
    <source>
        <dbReference type="Proteomes" id="UP000215914"/>
    </source>
</evidence>
<name>A0A9K3JQV9_HELAN</name>
<keyword evidence="1" id="KW-0812">Transmembrane</keyword>
<evidence type="ECO:0000256" key="1">
    <source>
        <dbReference type="SAM" id="Phobius"/>
    </source>
</evidence>
<dbReference type="Proteomes" id="UP000215914">
    <property type="component" value="Unassembled WGS sequence"/>
</dbReference>
<accession>A0A9K3JQV9</accession>
<dbReference type="AlphaFoldDB" id="A0A9K3JQV9"/>
<keyword evidence="1" id="KW-1133">Transmembrane helix</keyword>
<protein>
    <submittedName>
        <fullName evidence="2">Uncharacterized protein</fullName>
    </submittedName>
</protein>
<organism evidence="2 3">
    <name type="scientific">Helianthus annuus</name>
    <name type="common">Common sunflower</name>
    <dbReference type="NCBI Taxonomy" id="4232"/>
    <lineage>
        <taxon>Eukaryota</taxon>
        <taxon>Viridiplantae</taxon>
        <taxon>Streptophyta</taxon>
        <taxon>Embryophyta</taxon>
        <taxon>Tracheophyta</taxon>
        <taxon>Spermatophyta</taxon>
        <taxon>Magnoliopsida</taxon>
        <taxon>eudicotyledons</taxon>
        <taxon>Gunneridae</taxon>
        <taxon>Pentapetalae</taxon>
        <taxon>asterids</taxon>
        <taxon>campanulids</taxon>
        <taxon>Asterales</taxon>
        <taxon>Asteraceae</taxon>
        <taxon>Asteroideae</taxon>
        <taxon>Heliantheae alliance</taxon>
        <taxon>Heliantheae</taxon>
        <taxon>Helianthus</taxon>
    </lineage>
</organism>
<evidence type="ECO:0000313" key="2">
    <source>
        <dbReference type="EMBL" id="KAF5819704.1"/>
    </source>
</evidence>
<keyword evidence="1" id="KW-0472">Membrane</keyword>
<dbReference type="Gramene" id="mRNA:HanXRQr2_Chr02g0080591">
    <property type="protein sequence ID" value="CDS:HanXRQr2_Chr02g0080591.1"/>
    <property type="gene ID" value="HanXRQr2_Chr02g0080591"/>
</dbReference>
<gene>
    <name evidence="2" type="ORF">HanXRQr2_Chr02g0080591</name>
</gene>